<name>A0ABW6B821_9SPHI</name>
<organism evidence="1 2">
    <name type="scientific">Olivibacter jilunii</name>
    <dbReference type="NCBI Taxonomy" id="985016"/>
    <lineage>
        <taxon>Bacteria</taxon>
        <taxon>Pseudomonadati</taxon>
        <taxon>Bacteroidota</taxon>
        <taxon>Sphingobacteriia</taxon>
        <taxon>Sphingobacteriales</taxon>
        <taxon>Sphingobacteriaceae</taxon>
        <taxon>Olivibacter</taxon>
    </lineage>
</organism>
<comment type="caution">
    <text evidence="1">The sequence shown here is derived from an EMBL/GenBank/DDBJ whole genome shotgun (WGS) entry which is preliminary data.</text>
</comment>
<gene>
    <name evidence="1" type="ORF">ACFS6J_28045</name>
</gene>
<reference evidence="2" key="1">
    <citation type="journal article" date="2019" name="Int. J. Syst. Evol. Microbiol.">
        <title>The Global Catalogue of Microorganisms (GCM) 10K type strain sequencing project: providing services to taxonomists for standard genome sequencing and annotation.</title>
        <authorList>
            <consortium name="The Broad Institute Genomics Platform"/>
            <consortium name="The Broad Institute Genome Sequencing Center for Infectious Disease"/>
            <person name="Wu L."/>
            <person name="Ma J."/>
        </authorList>
    </citation>
    <scope>NUCLEOTIDE SEQUENCE [LARGE SCALE GENOMIC DNA]</scope>
    <source>
        <strain evidence="2">KCTC 23098</strain>
    </source>
</reference>
<dbReference type="Proteomes" id="UP001597560">
    <property type="component" value="Unassembled WGS sequence"/>
</dbReference>
<dbReference type="RefSeq" id="WP_377613595.1">
    <property type="nucleotide sequence ID" value="NZ_JBHUPA010000039.1"/>
</dbReference>
<protein>
    <submittedName>
        <fullName evidence="1">Uncharacterized protein</fullName>
    </submittedName>
</protein>
<proteinExistence type="predicted"/>
<evidence type="ECO:0000313" key="2">
    <source>
        <dbReference type="Proteomes" id="UP001597560"/>
    </source>
</evidence>
<accession>A0ABW6B821</accession>
<dbReference type="EMBL" id="JBHUPA010000039">
    <property type="protein sequence ID" value="MFD2965685.1"/>
    <property type="molecule type" value="Genomic_DNA"/>
</dbReference>
<keyword evidence="2" id="KW-1185">Reference proteome</keyword>
<sequence>METKPAKQPISVHSESAEQLLPLDTETLYNTYGGSIFPSAPEIYDSIVDFVRRGIKALL</sequence>
<evidence type="ECO:0000313" key="1">
    <source>
        <dbReference type="EMBL" id="MFD2965685.1"/>
    </source>
</evidence>